<dbReference type="EMBL" id="JABFTP020000165">
    <property type="protein sequence ID" value="KAL3285054.1"/>
    <property type="molecule type" value="Genomic_DNA"/>
</dbReference>
<organism evidence="2 3">
    <name type="scientific">Cryptolaemus montrouzieri</name>
    <dbReference type="NCBI Taxonomy" id="559131"/>
    <lineage>
        <taxon>Eukaryota</taxon>
        <taxon>Metazoa</taxon>
        <taxon>Ecdysozoa</taxon>
        <taxon>Arthropoda</taxon>
        <taxon>Hexapoda</taxon>
        <taxon>Insecta</taxon>
        <taxon>Pterygota</taxon>
        <taxon>Neoptera</taxon>
        <taxon>Endopterygota</taxon>
        <taxon>Coleoptera</taxon>
        <taxon>Polyphaga</taxon>
        <taxon>Cucujiformia</taxon>
        <taxon>Coccinelloidea</taxon>
        <taxon>Coccinellidae</taxon>
        <taxon>Scymninae</taxon>
        <taxon>Scymnini</taxon>
        <taxon>Cryptolaemus</taxon>
    </lineage>
</organism>
<gene>
    <name evidence="2" type="ORF">HHI36_019180</name>
</gene>
<protein>
    <submittedName>
        <fullName evidence="2">Uncharacterized protein</fullName>
    </submittedName>
</protein>
<reference evidence="2 3" key="1">
    <citation type="journal article" date="2021" name="BMC Biol.">
        <title>Horizontally acquired antibacterial genes associated with adaptive radiation of ladybird beetles.</title>
        <authorList>
            <person name="Li H.S."/>
            <person name="Tang X.F."/>
            <person name="Huang Y.H."/>
            <person name="Xu Z.Y."/>
            <person name="Chen M.L."/>
            <person name="Du X.Y."/>
            <person name="Qiu B.Y."/>
            <person name="Chen P.T."/>
            <person name="Zhang W."/>
            <person name="Slipinski A."/>
            <person name="Escalona H.E."/>
            <person name="Waterhouse R.M."/>
            <person name="Zwick A."/>
            <person name="Pang H."/>
        </authorList>
    </citation>
    <scope>NUCLEOTIDE SEQUENCE [LARGE SCALE GENOMIC DNA]</scope>
    <source>
        <strain evidence="2">SYSU2018</strain>
    </source>
</reference>
<name>A0ABD2P2W8_9CUCU</name>
<feature type="region of interest" description="Disordered" evidence="1">
    <location>
        <begin position="1"/>
        <end position="64"/>
    </location>
</feature>
<dbReference type="AlphaFoldDB" id="A0ABD2P2W8"/>
<dbReference type="Proteomes" id="UP001516400">
    <property type="component" value="Unassembled WGS sequence"/>
</dbReference>
<proteinExistence type="predicted"/>
<accession>A0ABD2P2W8</accession>
<feature type="compositionally biased region" description="Polar residues" evidence="1">
    <location>
        <begin position="1"/>
        <end position="13"/>
    </location>
</feature>
<keyword evidence="3" id="KW-1185">Reference proteome</keyword>
<evidence type="ECO:0000256" key="1">
    <source>
        <dbReference type="SAM" id="MobiDB-lite"/>
    </source>
</evidence>
<comment type="caution">
    <text evidence="2">The sequence shown here is derived from an EMBL/GenBank/DDBJ whole genome shotgun (WGS) entry which is preliminary data.</text>
</comment>
<evidence type="ECO:0000313" key="3">
    <source>
        <dbReference type="Proteomes" id="UP001516400"/>
    </source>
</evidence>
<evidence type="ECO:0000313" key="2">
    <source>
        <dbReference type="EMBL" id="KAL3285054.1"/>
    </source>
</evidence>
<sequence length="93" mass="9806">MSTAMRSTLQTVPESLEVTKNADATSGATTGSSGGSGGGSNKTTAKATSEINKPTRAYNFQTSTNKQVGMKTTHHLCDRFNLKAIGLNFNSYK</sequence>
<feature type="compositionally biased region" description="Polar residues" evidence="1">
    <location>
        <begin position="46"/>
        <end position="64"/>
    </location>
</feature>